<name>A0AAV6VTM2_9ARAC</name>
<evidence type="ECO:0000313" key="1">
    <source>
        <dbReference type="EMBL" id="KAG8199388.1"/>
    </source>
</evidence>
<protein>
    <submittedName>
        <fullName evidence="1">Uncharacterized protein</fullName>
    </submittedName>
</protein>
<dbReference type="AlphaFoldDB" id="A0AAV6VTM2"/>
<proteinExistence type="predicted"/>
<dbReference type="Proteomes" id="UP000827092">
    <property type="component" value="Unassembled WGS sequence"/>
</dbReference>
<reference evidence="1 2" key="1">
    <citation type="journal article" date="2022" name="Nat. Ecol. Evol.">
        <title>A masculinizing supergene underlies an exaggerated male reproductive morph in a spider.</title>
        <authorList>
            <person name="Hendrickx F."/>
            <person name="De Corte Z."/>
            <person name="Sonet G."/>
            <person name="Van Belleghem S.M."/>
            <person name="Kostlbacher S."/>
            <person name="Vangestel C."/>
        </authorList>
    </citation>
    <scope>NUCLEOTIDE SEQUENCE [LARGE SCALE GENOMIC DNA]</scope>
    <source>
        <strain evidence="1">W744_W776</strain>
    </source>
</reference>
<accession>A0AAV6VTM2</accession>
<keyword evidence="2" id="KW-1185">Reference proteome</keyword>
<sequence>MTIPAICNISFVQVLQAYSPSLLSPPVCHAPVNCIFVETHWQHPKTNVNHVTFKQQIGIPEMLPTSCKSQLLSLLKVYFSGKNLKHTKRTASEGIHQQENRSKSNIKPRILLASTSLFDPLLQQLYRYIGTASYI</sequence>
<evidence type="ECO:0000313" key="2">
    <source>
        <dbReference type="Proteomes" id="UP000827092"/>
    </source>
</evidence>
<comment type="caution">
    <text evidence="1">The sequence shown here is derived from an EMBL/GenBank/DDBJ whole genome shotgun (WGS) entry which is preliminary data.</text>
</comment>
<gene>
    <name evidence="1" type="ORF">JTE90_000257</name>
</gene>
<dbReference type="EMBL" id="JAFNEN010000027">
    <property type="protein sequence ID" value="KAG8199388.1"/>
    <property type="molecule type" value="Genomic_DNA"/>
</dbReference>
<organism evidence="1 2">
    <name type="scientific">Oedothorax gibbosus</name>
    <dbReference type="NCBI Taxonomy" id="931172"/>
    <lineage>
        <taxon>Eukaryota</taxon>
        <taxon>Metazoa</taxon>
        <taxon>Ecdysozoa</taxon>
        <taxon>Arthropoda</taxon>
        <taxon>Chelicerata</taxon>
        <taxon>Arachnida</taxon>
        <taxon>Araneae</taxon>
        <taxon>Araneomorphae</taxon>
        <taxon>Entelegynae</taxon>
        <taxon>Araneoidea</taxon>
        <taxon>Linyphiidae</taxon>
        <taxon>Erigoninae</taxon>
        <taxon>Oedothorax</taxon>
    </lineage>
</organism>